<keyword evidence="4 5" id="KW-0472">Membrane</keyword>
<dbReference type="GO" id="GO:0022857">
    <property type="term" value="F:transmembrane transporter activity"/>
    <property type="evidence" value="ECO:0007669"/>
    <property type="project" value="InterPro"/>
</dbReference>
<dbReference type="OrthoDB" id="2585655at2759"/>
<feature type="transmembrane region" description="Helical" evidence="5">
    <location>
        <begin position="391"/>
        <end position="416"/>
    </location>
</feature>
<dbReference type="GO" id="GO:0005886">
    <property type="term" value="C:plasma membrane"/>
    <property type="evidence" value="ECO:0007669"/>
    <property type="project" value="TreeGrafter"/>
</dbReference>
<feature type="transmembrane region" description="Helical" evidence="5">
    <location>
        <begin position="285"/>
        <end position="309"/>
    </location>
</feature>
<dbReference type="InterPro" id="IPR036259">
    <property type="entry name" value="MFS_trans_sf"/>
</dbReference>
<dbReference type="PANTHER" id="PTHR23502">
    <property type="entry name" value="MAJOR FACILITATOR SUPERFAMILY"/>
    <property type="match status" value="1"/>
</dbReference>
<feature type="domain" description="Major facilitator superfamily (MFS) profile" evidence="6">
    <location>
        <begin position="15"/>
        <end position="486"/>
    </location>
</feature>
<sequence length="497" mass="54738">MDKTRSMNWPVWWKILILINISLFNMLGNMFAAGVSPLIILFVEDLHMTVTRASQLSSWALLSLGISNLWSRPTAAYIGKRYTILISQVLFIVCNIWGATAKTSQSLLASRIVGGLGGGVVETLGPEIIAQLFPEHQLARAMVVYTICLAAGGGVGPLIAGFISTGTGTWRWFIWVIVIAASVNFICMVFMMPEPTPLVPAIEEQFYTQEIASTIEESGKAEEFRPATVEAVEDASLNDQDSGKSYFEVWRERSFYWNLDDINPTQNWFILLIQPLRMLLVPAPLATVLIFGVTVAWNVVLSIVVSTVYSMPPYLWHTSSIGLLALGPISGLIIGMPFGGPLADHLYKKMMRRNPKKPAFEIRLLPVFIAAIISPGGVLISGLSIQHHWHWIWTAVGSSMLTFGLSAGANPLLTYAVDAHPGFIAETATLISTMRNCLGAGLSFITVQWYLKEGAAKEFGIMAGILWALYLLVIPLYIYGAHMREWHVPFTSKSKTG</sequence>
<feature type="transmembrane region" description="Helical" evidence="5">
    <location>
        <begin position="364"/>
        <end position="385"/>
    </location>
</feature>
<dbReference type="PROSITE" id="PS50850">
    <property type="entry name" value="MFS"/>
    <property type="match status" value="1"/>
</dbReference>
<dbReference type="Proteomes" id="UP000235786">
    <property type="component" value="Unassembled WGS sequence"/>
</dbReference>
<evidence type="ECO:0000256" key="3">
    <source>
        <dbReference type="ARBA" id="ARBA00022989"/>
    </source>
</evidence>
<evidence type="ECO:0000256" key="4">
    <source>
        <dbReference type="ARBA" id="ARBA00023136"/>
    </source>
</evidence>
<accession>A0A2J6SB89</accession>
<dbReference type="STRING" id="1149755.A0A2J6SB89"/>
<keyword evidence="2 5" id="KW-0812">Transmembrane</keyword>
<proteinExistence type="predicted"/>
<dbReference type="SUPFAM" id="SSF103473">
    <property type="entry name" value="MFS general substrate transporter"/>
    <property type="match status" value="1"/>
</dbReference>
<keyword evidence="8" id="KW-1185">Reference proteome</keyword>
<protein>
    <submittedName>
        <fullName evidence="7">Putative MFS transporter</fullName>
    </submittedName>
</protein>
<dbReference type="Pfam" id="PF07690">
    <property type="entry name" value="MFS_1"/>
    <property type="match status" value="1"/>
</dbReference>
<keyword evidence="3 5" id="KW-1133">Transmembrane helix</keyword>
<dbReference type="InterPro" id="IPR011701">
    <property type="entry name" value="MFS"/>
</dbReference>
<evidence type="ECO:0000313" key="7">
    <source>
        <dbReference type="EMBL" id="PMD48023.1"/>
    </source>
</evidence>
<evidence type="ECO:0000259" key="6">
    <source>
        <dbReference type="PROSITE" id="PS50850"/>
    </source>
</evidence>
<feature type="transmembrane region" description="Helical" evidence="5">
    <location>
        <begin position="12"/>
        <end position="41"/>
    </location>
</feature>
<dbReference type="InterPro" id="IPR020846">
    <property type="entry name" value="MFS_dom"/>
</dbReference>
<feature type="transmembrane region" description="Helical" evidence="5">
    <location>
        <begin position="142"/>
        <end position="166"/>
    </location>
</feature>
<dbReference type="Gene3D" id="1.20.1250.20">
    <property type="entry name" value="MFS general substrate transporter like domains"/>
    <property type="match status" value="1"/>
</dbReference>
<dbReference type="AlphaFoldDB" id="A0A2J6SB89"/>
<feature type="transmembrane region" description="Helical" evidence="5">
    <location>
        <begin position="321"/>
        <end position="343"/>
    </location>
</feature>
<gene>
    <name evidence="7" type="ORF">L207DRAFT_574716</name>
</gene>
<evidence type="ECO:0000313" key="8">
    <source>
        <dbReference type="Proteomes" id="UP000235786"/>
    </source>
</evidence>
<feature type="transmembrane region" description="Helical" evidence="5">
    <location>
        <begin position="82"/>
        <end position="100"/>
    </location>
</feature>
<evidence type="ECO:0000256" key="5">
    <source>
        <dbReference type="SAM" id="Phobius"/>
    </source>
</evidence>
<comment type="subcellular location">
    <subcellularLocation>
        <location evidence="1">Membrane</location>
        <topology evidence="1">Multi-pass membrane protein</topology>
    </subcellularLocation>
</comment>
<feature type="transmembrane region" description="Helical" evidence="5">
    <location>
        <begin position="459"/>
        <end position="479"/>
    </location>
</feature>
<name>A0A2J6SB89_HYAVF</name>
<dbReference type="EMBL" id="KZ613937">
    <property type="protein sequence ID" value="PMD48023.1"/>
    <property type="molecule type" value="Genomic_DNA"/>
</dbReference>
<dbReference type="PANTHER" id="PTHR23502:SF160">
    <property type="entry name" value="MAJOR FACILITATOR SUPERFAMILY (MFS) PROFILE DOMAIN-CONTAINING PROTEIN-RELATED"/>
    <property type="match status" value="1"/>
</dbReference>
<organism evidence="7 8">
    <name type="scientific">Hyaloscypha variabilis (strain UAMH 11265 / GT02V1 / F)</name>
    <name type="common">Meliniomyces variabilis</name>
    <dbReference type="NCBI Taxonomy" id="1149755"/>
    <lineage>
        <taxon>Eukaryota</taxon>
        <taxon>Fungi</taxon>
        <taxon>Dikarya</taxon>
        <taxon>Ascomycota</taxon>
        <taxon>Pezizomycotina</taxon>
        <taxon>Leotiomycetes</taxon>
        <taxon>Helotiales</taxon>
        <taxon>Hyaloscyphaceae</taxon>
        <taxon>Hyaloscypha</taxon>
        <taxon>Hyaloscypha variabilis</taxon>
    </lineage>
</organism>
<reference evidence="7 8" key="1">
    <citation type="submission" date="2016-04" db="EMBL/GenBank/DDBJ databases">
        <title>A degradative enzymes factory behind the ericoid mycorrhizal symbiosis.</title>
        <authorList>
            <consortium name="DOE Joint Genome Institute"/>
            <person name="Martino E."/>
            <person name="Morin E."/>
            <person name="Grelet G."/>
            <person name="Kuo A."/>
            <person name="Kohler A."/>
            <person name="Daghino S."/>
            <person name="Barry K."/>
            <person name="Choi C."/>
            <person name="Cichocki N."/>
            <person name="Clum A."/>
            <person name="Copeland A."/>
            <person name="Hainaut M."/>
            <person name="Haridas S."/>
            <person name="Labutti K."/>
            <person name="Lindquist E."/>
            <person name="Lipzen A."/>
            <person name="Khouja H.-R."/>
            <person name="Murat C."/>
            <person name="Ohm R."/>
            <person name="Olson A."/>
            <person name="Spatafora J."/>
            <person name="Veneault-Fourrey C."/>
            <person name="Henrissat B."/>
            <person name="Grigoriev I."/>
            <person name="Martin F."/>
            <person name="Perotto S."/>
        </authorList>
    </citation>
    <scope>NUCLEOTIDE SEQUENCE [LARGE SCALE GENOMIC DNA]</scope>
    <source>
        <strain evidence="7 8">F</strain>
    </source>
</reference>
<feature type="transmembrane region" description="Helical" evidence="5">
    <location>
        <begin position="172"/>
        <end position="192"/>
    </location>
</feature>
<evidence type="ECO:0000256" key="1">
    <source>
        <dbReference type="ARBA" id="ARBA00004141"/>
    </source>
</evidence>
<feature type="transmembrane region" description="Helical" evidence="5">
    <location>
        <begin position="53"/>
        <end position="70"/>
    </location>
</feature>
<evidence type="ECO:0000256" key="2">
    <source>
        <dbReference type="ARBA" id="ARBA00022692"/>
    </source>
</evidence>